<keyword evidence="1" id="KW-0472">Membrane</keyword>
<dbReference type="AlphaFoldDB" id="A0A2T1C711"/>
<evidence type="ECO:0000313" key="4">
    <source>
        <dbReference type="EMBL" id="PSB03933.1"/>
    </source>
</evidence>
<gene>
    <name evidence="4" type="ORF">C7B64_06090</name>
</gene>
<reference evidence="4 5" key="2">
    <citation type="submission" date="2018-03" db="EMBL/GenBank/DDBJ databases">
        <title>The ancient ancestry and fast evolution of plastids.</title>
        <authorList>
            <person name="Moore K.R."/>
            <person name="Magnabosco C."/>
            <person name="Momper L."/>
            <person name="Gold D.A."/>
            <person name="Bosak T."/>
            <person name="Fournier G.P."/>
        </authorList>
    </citation>
    <scope>NUCLEOTIDE SEQUENCE [LARGE SCALE GENOMIC DNA]</scope>
    <source>
        <strain evidence="4 5">CCAP 1448/3</strain>
    </source>
</reference>
<dbReference type="NCBIfam" id="TIGR02595">
    <property type="entry name" value="PEP_CTERM"/>
    <property type="match status" value="1"/>
</dbReference>
<reference evidence="4 5" key="1">
    <citation type="submission" date="2018-02" db="EMBL/GenBank/DDBJ databases">
        <authorList>
            <person name="Cohen D.B."/>
            <person name="Kent A.D."/>
        </authorList>
    </citation>
    <scope>NUCLEOTIDE SEQUENCE [LARGE SCALE GENOMIC DNA]</scope>
    <source>
        <strain evidence="4 5">CCAP 1448/3</strain>
    </source>
</reference>
<dbReference type="EMBL" id="PVWJ01000021">
    <property type="protein sequence ID" value="PSB03933.1"/>
    <property type="molecule type" value="Genomic_DNA"/>
</dbReference>
<evidence type="ECO:0000259" key="3">
    <source>
        <dbReference type="Pfam" id="PF07589"/>
    </source>
</evidence>
<keyword evidence="1" id="KW-0812">Transmembrane</keyword>
<evidence type="ECO:0000313" key="5">
    <source>
        <dbReference type="Proteomes" id="UP000238762"/>
    </source>
</evidence>
<organism evidence="4 5">
    <name type="scientific">Merismopedia glauca CCAP 1448/3</name>
    <dbReference type="NCBI Taxonomy" id="1296344"/>
    <lineage>
        <taxon>Bacteria</taxon>
        <taxon>Bacillati</taxon>
        <taxon>Cyanobacteriota</taxon>
        <taxon>Cyanophyceae</taxon>
        <taxon>Synechococcales</taxon>
        <taxon>Merismopediaceae</taxon>
        <taxon>Merismopedia</taxon>
    </lineage>
</organism>
<feature type="domain" description="Ice-binding protein C-terminal" evidence="3">
    <location>
        <begin position="294"/>
        <end position="319"/>
    </location>
</feature>
<dbReference type="OrthoDB" id="481625at2"/>
<sequence length="331" mass="35721">MMRTSSVSILIGLTATLTVSAPIAAQAASFNFDALPNIKVRPLSSTNQLNFFGDLSTNQGYTAFFNLDPNAPDQGHREISLNSPGNIAPYYTTGRHASIEDPSTNANSSASLTGGNGFTSFFSYLTNNNLDLSQIGFSYGQKEGVDFKKTWNFGEDKLGQDYFASPTSTLEERIYQANPNDVEIFLTYGDTKIIDIGYTPFYSLFDYGATTSTIDDAEAVITELVSANTRSGLNDPLLAGLANAFLKDVKKAGGKVQLVYEDFAVDDVGFTFGGGGEYGVVRLPFPLTIRAGAAVPEPSTVLGSLFLAGFFGTVAYRRRSRSQKSTKKLKF</sequence>
<keyword evidence="1" id="KW-1133">Transmembrane helix</keyword>
<feature type="chain" id="PRO_5015568308" evidence="2">
    <location>
        <begin position="28"/>
        <end position="331"/>
    </location>
</feature>
<feature type="transmembrane region" description="Helical" evidence="1">
    <location>
        <begin position="299"/>
        <end position="316"/>
    </location>
</feature>
<dbReference type="Proteomes" id="UP000238762">
    <property type="component" value="Unassembled WGS sequence"/>
</dbReference>
<evidence type="ECO:0000256" key="2">
    <source>
        <dbReference type="SAM" id="SignalP"/>
    </source>
</evidence>
<dbReference type="RefSeq" id="WP_106287768.1">
    <property type="nucleotide sequence ID" value="NZ_CAWNTC010000230.1"/>
</dbReference>
<dbReference type="InterPro" id="IPR013424">
    <property type="entry name" value="Ice-binding_C"/>
</dbReference>
<evidence type="ECO:0000256" key="1">
    <source>
        <dbReference type="SAM" id="Phobius"/>
    </source>
</evidence>
<proteinExistence type="predicted"/>
<protein>
    <submittedName>
        <fullName evidence="4">Exosortase</fullName>
    </submittedName>
</protein>
<feature type="signal peptide" evidence="2">
    <location>
        <begin position="1"/>
        <end position="27"/>
    </location>
</feature>
<comment type="caution">
    <text evidence="4">The sequence shown here is derived from an EMBL/GenBank/DDBJ whole genome shotgun (WGS) entry which is preliminary data.</text>
</comment>
<keyword evidence="5" id="KW-1185">Reference proteome</keyword>
<keyword evidence="2" id="KW-0732">Signal</keyword>
<name>A0A2T1C711_9CYAN</name>
<dbReference type="Pfam" id="PF07589">
    <property type="entry name" value="PEP-CTERM"/>
    <property type="match status" value="1"/>
</dbReference>
<accession>A0A2T1C711</accession>